<feature type="binding site" evidence="7 9">
    <location>
        <begin position="101"/>
        <end position="102"/>
    </location>
    <ligand>
        <name>substrate</name>
    </ligand>
</feature>
<dbReference type="PROSITE" id="PS01029">
    <property type="entry name" value="DEHYDROQUINASE_II"/>
    <property type="match status" value="1"/>
</dbReference>
<feature type="binding site" evidence="7 9">
    <location>
        <position position="80"/>
    </location>
    <ligand>
        <name>substrate</name>
    </ligand>
</feature>
<sequence>MKRILVLNGPNLNMLGVREPGVYGTLTLQAIEERLHKLAAELGVELECYQSNHEGGLIDKIHEAFGTKDGIVINPGAFTHYSYALRDAISTVQIPTLEVHISNIHKREPFRHVSVIAPVALGQIAGLGADSYELGLRAMVNHLNSLEG</sequence>
<comment type="caution">
    <text evidence="11">The sequence shown here is derived from an EMBL/GenBank/DDBJ whole genome shotgun (WGS) entry which is preliminary data.</text>
</comment>
<accession>A0A229UXH9</accession>
<dbReference type="PIRSF" id="PIRSF001399">
    <property type="entry name" value="DHquinase_II"/>
    <property type="match status" value="1"/>
</dbReference>
<comment type="pathway">
    <text evidence="2 7">Metabolic intermediate biosynthesis; chorismate biosynthesis; chorismate from D-erythrose 4-phosphate and phosphoenolpyruvate: step 3/7.</text>
</comment>
<dbReference type="InterPro" id="IPR001874">
    <property type="entry name" value="DHquinase_II"/>
</dbReference>
<evidence type="ECO:0000256" key="4">
    <source>
        <dbReference type="ARBA" id="ARBA00011193"/>
    </source>
</evidence>
<feature type="binding site" evidence="7 9">
    <location>
        <position position="111"/>
    </location>
    <ligand>
        <name>substrate</name>
    </ligand>
</feature>
<evidence type="ECO:0000256" key="10">
    <source>
        <dbReference type="PIRSR" id="PIRSR001399-3"/>
    </source>
</evidence>
<dbReference type="InterPro" id="IPR036441">
    <property type="entry name" value="DHquinase_II_sf"/>
</dbReference>
<dbReference type="Gene3D" id="3.40.50.9100">
    <property type="entry name" value="Dehydroquinase, class II"/>
    <property type="match status" value="1"/>
</dbReference>
<feature type="active site" description="Proton donor" evidence="7 8">
    <location>
        <position position="100"/>
    </location>
</feature>
<evidence type="ECO:0000256" key="5">
    <source>
        <dbReference type="ARBA" id="ARBA00012060"/>
    </source>
</evidence>
<dbReference type="EC" id="4.2.1.10" evidence="5 7"/>
<dbReference type="OrthoDB" id="9790793at2"/>
<dbReference type="InterPro" id="IPR018509">
    <property type="entry name" value="DHquinase_II_CS"/>
</dbReference>
<dbReference type="Pfam" id="PF01220">
    <property type="entry name" value="DHquinase_II"/>
    <property type="match status" value="1"/>
</dbReference>
<evidence type="ECO:0000313" key="12">
    <source>
        <dbReference type="Proteomes" id="UP000215509"/>
    </source>
</evidence>
<dbReference type="HAMAP" id="MF_00169">
    <property type="entry name" value="AroQ"/>
    <property type="match status" value="1"/>
</dbReference>
<comment type="function">
    <text evidence="7">Catalyzes a trans-dehydration via an enolate intermediate.</text>
</comment>
<dbReference type="GO" id="GO:0008652">
    <property type="term" value="P:amino acid biosynthetic process"/>
    <property type="evidence" value="ECO:0007669"/>
    <property type="project" value="UniProtKB-KW"/>
</dbReference>
<dbReference type="SUPFAM" id="SSF52304">
    <property type="entry name" value="Type II 3-dehydroquinate dehydratase"/>
    <property type="match status" value="1"/>
</dbReference>
<feature type="site" description="Transition state stabilizer" evidence="7 10">
    <location>
        <position position="18"/>
    </location>
</feature>
<evidence type="ECO:0000256" key="7">
    <source>
        <dbReference type="HAMAP-Rule" id="MF_00169"/>
    </source>
</evidence>
<dbReference type="NCBIfam" id="NF003806">
    <property type="entry name" value="PRK05395.1-3"/>
    <property type="match status" value="1"/>
</dbReference>
<dbReference type="Proteomes" id="UP000215509">
    <property type="component" value="Unassembled WGS sequence"/>
</dbReference>
<proteinExistence type="inferred from homology"/>
<dbReference type="GO" id="GO:0009073">
    <property type="term" value="P:aromatic amino acid family biosynthetic process"/>
    <property type="evidence" value="ECO:0007669"/>
    <property type="project" value="UniProtKB-KW"/>
</dbReference>
<keyword evidence="6 7" id="KW-0456">Lyase</keyword>
<evidence type="ECO:0000256" key="6">
    <source>
        <dbReference type="ARBA" id="ARBA00023239"/>
    </source>
</evidence>
<dbReference type="PANTHER" id="PTHR21272:SF3">
    <property type="entry name" value="CATABOLIC 3-DEHYDROQUINASE"/>
    <property type="match status" value="1"/>
</dbReference>
<feature type="active site" description="Proton acceptor" evidence="7 8">
    <location>
        <position position="23"/>
    </location>
</feature>
<evidence type="ECO:0000256" key="2">
    <source>
        <dbReference type="ARBA" id="ARBA00004902"/>
    </source>
</evidence>
<dbReference type="GO" id="GO:0003855">
    <property type="term" value="F:3-dehydroquinate dehydratase activity"/>
    <property type="evidence" value="ECO:0007669"/>
    <property type="project" value="UniProtKB-UniRule"/>
</dbReference>
<keyword evidence="12" id="KW-1185">Reference proteome</keyword>
<evidence type="ECO:0000256" key="9">
    <source>
        <dbReference type="PIRSR" id="PIRSR001399-2"/>
    </source>
</evidence>
<dbReference type="GO" id="GO:0019631">
    <property type="term" value="P:quinate catabolic process"/>
    <property type="evidence" value="ECO:0007669"/>
    <property type="project" value="TreeGrafter"/>
</dbReference>
<feature type="binding site" evidence="7 9">
    <location>
        <position position="87"/>
    </location>
    <ligand>
        <name>substrate</name>
    </ligand>
</feature>
<organism evidence="11 12">
    <name type="scientific">Paenibacillus rigui</name>
    <dbReference type="NCBI Taxonomy" id="554312"/>
    <lineage>
        <taxon>Bacteria</taxon>
        <taxon>Bacillati</taxon>
        <taxon>Bacillota</taxon>
        <taxon>Bacilli</taxon>
        <taxon>Bacillales</taxon>
        <taxon>Paenibacillaceae</taxon>
        <taxon>Paenibacillus</taxon>
    </lineage>
</organism>
<dbReference type="GO" id="GO:0009423">
    <property type="term" value="P:chorismate biosynthetic process"/>
    <property type="evidence" value="ECO:0007669"/>
    <property type="project" value="UniProtKB-UniRule"/>
</dbReference>
<protein>
    <recommendedName>
        <fullName evidence="5 7">3-dehydroquinate dehydratase</fullName>
        <shortName evidence="7">3-dehydroquinase</shortName>
        <ecNumber evidence="5 7">4.2.1.10</ecNumber>
    </recommendedName>
    <alternativeName>
        <fullName evidence="7">Type II DHQase</fullName>
    </alternativeName>
</protein>
<comment type="subunit">
    <text evidence="4 7">Homododecamer.</text>
</comment>
<comment type="similarity">
    <text evidence="3 7">Belongs to the type-II 3-dehydroquinase family.</text>
</comment>
<dbReference type="NCBIfam" id="NF003807">
    <property type="entry name" value="PRK05395.1-4"/>
    <property type="match status" value="1"/>
</dbReference>
<feature type="binding site" evidence="7 9">
    <location>
        <position position="74"/>
    </location>
    <ligand>
        <name>substrate</name>
    </ligand>
</feature>
<dbReference type="RefSeq" id="WP_094013439.1">
    <property type="nucleotide sequence ID" value="NZ_NMQW01000002.1"/>
</dbReference>
<gene>
    <name evidence="7 11" type="primary">aroQ</name>
    <name evidence="11" type="ORF">CF651_03635</name>
</gene>
<keyword evidence="7" id="KW-0028">Amino-acid biosynthesis</keyword>
<dbReference type="NCBIfam" id="NF003805">
    <property type="entry name" value="PRK05395.1-2"/>
    <property type="match status" value="1"/>
</dbReference>
<dbReference type="UniPathway" id="UPA00053">
    <property type="reaction ID" value="UER00086"/>
</dbReference>
<keyword evidence="7" id="KW-0057">Aromatic amino acid biosynthesis</keyword>
<evidence type="ECO:0000256" key="1">
    <source>
        <dbReference type="ARBA" id="ARBA00001864"/>
    </source>
</evidence>
<dbReference type="PANTHER" id="PTHR21272">
    <property type="entry name" value="CATABOLIC 3-DEHYDROQUINASE"/>
    <property type="match status" value="1"/>
</dbReference>
<evidence type="ECO:0000256" key="8">
    <source>
        <dbReference type="PIRSR" id="PIRSR001399-1"/>
    </source>
</evidence>
<name>A0A229UXH9_9BACL</name>
<reference evidence="11 12" key="1">
    <citation type="submission" date="2017-07" db="EMBL/GenBank/DDBJ databases">
        <title>Genome sequencing and assembly of Paenibacillus rigui.</title>
        <authorList>
            <person name="Mayilraj S."/>
        </authorList>
    </citation>
    <scope>NUCLEOTIDE SEQUENCE [LARGE SCALE GENOMIC DNA]</scope>
    <source>
        <strain evidence="11 12">JCM 16352</strain>
    </source>
</reference>
<comment type="catalytic activity">
    <reaction evidence="1 7">
        <text>3-dehydroquinate = 3-dehydroshikimate + H2O</text>
        <dbReference type="Rhea" id="RHEA:21096"/>
        <dbReference type="ChEBI" id="CHEBI:15377"/>
        <dbReference type="ChEBI" id="CHEBI:16630"/>
        <dbReference type="ChEBI" id="CHEBI:32364"/>
        <dbReference type="EC" id="4.2.1.10"/>
    </reaction>
</comment>
<dbReference type="NCBIfam" id="TIGR01088">
    <property type="entry name" value="aroQ"/>
    <property type="match status" value="1"/>
</dbReference>
<evidence type="ECO:0000313" key="11">
    <source>
        <dbReference type="EMBL" id="OXM88192.1"/>
    </source>
</evidence>
<dbReference type="EMBL" id="NMQW01000002">
    <property type="protein sequence ID" value="OXM88192.1"/>
    <property type="molecule type" value="Genomic_DNA"/>
</dbReference>
<dbReference type="CDD" id="cd00466">
    <property type="entry name" value="DHQase_II"/>
    <property type="match status" value="1"/>
</dbReference>
<dbReference type="AlphaFoldDB" id="A0A229UXH9"/>
<evidence type="ECO:0000256" key="3">
    <source>
        <dbReference type="ARBA" id="ARBA00011037"/>
    </source>
</evidence>